<dbReference type="STRING" id="553467.SAMN04488063_0986"/>
<sequence>MANKIFDKETLLDLTVNIVPLFIIAFFVVGFAVYPAFGTELFPMAVQFGLLAVPFVLLAILTYLSGKAIAGAEKGSTVFLPGQATVPGATPLHEAEHESETDTAESDPSADDESHVSDADATKSDGQ</sequence>
<dbReference type="InterPro" id="IPR046506">
    <property type="entry name" value="DUF6684"/>
</dbReference>
<dbReference type="OrthoDB" id="306958at2157"/>
<feature type="compositionally biased region" description="Basic and acidic residues" evidence="1">
    <location>
        <begin position="112"/>
        <end position="127"/>
    </location>
</feature>
<reference evidence="4" key="1">
    <citation type="submission" date="2016-10" db="EMBL/GenBank/DDBJ databases">
        <authorList>
            <person name="Varghese N."/>
            <person name="Submissions S."/>
        </authorList>
    </citation>
    <scope>NUCLEOTIDE SEQUENCE [LARGE SCALE GENOMIC DNA]</scope>
    <source>
        <strain evidence="4">CGMCC 1.7739</strain>
    </source>
</reference>
<feature type="transmembrane region" description="Helical" evidence="2">
    <location>
        <begin position="12"/>
        <end position="35"/>
    </location>
</feature>
<evidence type="ECO:0000313" key="3">
    <source>
        <dbReference type="EMBL" id="SFF97385.1"/>
    </source>
</evidence>
<dbReference type="AlphaFoldDB" id="A0A1I2N0I4"/>
<feature type="compositionally biased region" description="Acidic residues" evidence="1">
    <location>
        <begin position="101"/>
        <end position="111"/>
    </location>
</feature>
<dbReference type="Pfam" id="PF20389">
    <property type="entry name" value="DUF6684"/>
    <property type="match status" value="1"/>
</dbReference>
<accession>A0A1I2N0I4</accession>
<organism evidence="3 4">
    <name type="scientific">Halopelagius inordinatus</name>
    <dbReference type="NCBI Taxonomy" id="553467"/>
    <lineage>
        <taxon>Archaea</taxon>
        <taxon>Methanobacteriati</taxon>
        <taxon>Methanobacteriota</taxon>
        <taxon>Stenosarchaea group</taxon>
        <taxon>Halobacteria</taxon>
        <taxon>Halobacteriales</taxon>
        <taxon>Haloferacaceae</taxon>
    </lineage>
</organism>
<protein>
    <recommendedName>
        <fullName evidence="5">Cox cluster protein</fullName>
    </recommendedName>
</protein>
<dbReference type="Proteomes" id="UP000198876">
    <property type="component" value="Unassembled WGS sequence"/>
</dbReference>
<keyword evidence="2" id="KW-1133">Transmembrane helix</keyword>
<feature type="transmembrane region" description="Helical" evidence="2">
    <location>
        <begin position="41"/>
        <end position="64"/>
    </location>
</feature>
<evidence type="ECO:0008006" key="5">
    <source>
        <dbReference type="Google" id="ProtNLM"/>
    </source>
</evidence>
<dbReference type="RefSeq" id="WP_092889203.1">
    <property type="nucleotide sequence ID" value="NZ_FOOQ01000001.1"/>
</dbReference>
<name>A0A1I2N0I4_9EURY</name>
<proteinExistence type="predicted"/>
<keyword evidence="2" id="KW-0472">Membrane</keyword>
<evidence type="ECO:0000256" key="2">
    <source>
        <dbReference type="SAM" id="Phobius"/>
    </source>
</evidence>
<evidence type="ECO:0000256" key="1">
    <source>
        <dbReference type="SAM" id="MobiDB-lite"/>
    </source>
</evidence>
<keyword evidence="4" id="KW-1185">Reference proteome</keyword>
<evidence type="ECO:0000313" key="4">
    <source>
        <dbReference type="Proteomes" id="UP000198876"/>
    </source>
</evidence>
<gene>
    <name evidence="3" type="ORF">SAMN04488063_0986</name>
</gene>
<keyword evidence="2" id="KW-0812">Transmembrane</keyword>
<feature type="region of interest" description="Disordered" evidence="1">
    <location>
        <begin position="83"/>
        <end position="127"/>
    </location>
</feature>
<dbReference type="EMBL" id="FOOQ01000001">
    <property type="protein sequence ID" value="SFF97385.1"/>
    <property type="molecule type" value="Genomic_DNA"/>
</dbReference>